<dbReference type="SUPFAM" id="SSF55797">
    <property type="entry name" value="PR-1-like"/>
    <property type="match status" value="1"/>
</dbReference>
<keyword evidence="2" id="KW-0472">Membrane</keyword>
<dbReference type="PANTHER" id="PTHR31157:SF1">
    <property type="entry name" value="SCP DOMAIN-CONTAINING PROTEIN"/>
    <property type="match status" value="1"/>
</dbReference>
<proteinExistence type="predicted"/>
<protein>
    <recommendedName>
        <fullName evidence="3">SCP domain-containing protein</fullName>
    </recommendedName>
</protein>
<dbReference type="Proteomes" id="UP000183192">
    <property type="component" value="Unassembled WGS sequence"/>
</dbReference>
<feature type="transmembrane region" description="Helical" evidence="2">
    <location>
        <begin position="12"/>
        <end position="33"/>
    </location>
</feature>
<dbReference type="STRING" id="1805146.AUJ27_01895"/>
<evidence type="ECO:0000256" key="1">
    <source>
        <dbReference type="SAM" id="MobiDB-lite"/>
    </source>
</evidence>
<reference evidence="4 5" key="1">
    <citation type="journal article" date="2016" name="Environ. Microbiol.">
        <title>Genomic resolution of a cold subsurface aquifer community provides metabolic insights for novel microbes adapted to high CO concentrations.</title>
        <authorList>
            <person name="Probst A.J."/>
            <person name="Castelle C.J."/>
            <person name="Singh A."/>
            <person name="Brown C.T."/>
            <person name="Anantharaman K."/>
            <person name="Sharon I."/>
            <person name="Hug L.A."/>
            <person name="Burstein D."/>
            <person name="Emerson J.B."/>
            <person name="Thomas B.C."/>
            <person name="Banfield J.F."/>
        </authorList>
    </citation>
    <scope>NUCLEOTIDE SEQUENCE [LARGE SCALE GENOMIC DNA]</scope>
    <source>
        <strain evidence="4">CG1_02_37_44</strain>
    </source>
</reference>
<accession>A0A1J4TBA9</accession>
<dbReference type="PANTHER" id="PTHR31157">
    <property type="entry name" value="SCP DOMAIN-CONTAINING PROTEIN"/>
    <property type="match status" value="1"/>
</dbReference>
<dbReference type="AlphaFoldDB" id="A0A1J4TBA9"/>
<evidence type="ECO:0000259" key="3">
    <source>
        <dbReference type="Pfam" id="PF00188"/>
    </source>
</evidence>
<dbReference type="Pfam" id="PF00188">
    <property type="entry name" value="CAP"/>
    <property type="match status" value="1"/>
</dbReference>
<dbReference type="EMBL" id="MNUU01000034">
    <property type="protein sequence ID" value="OIO07774.1"/>
    <property type="molecule type" value="Genomic_DNA"/>
</dbReference>
<keyword evidence="2" id="KW-1133">Transmembrane helix</keyword>
<feature type="transmembrane region" description="Helical" evidence="2">
    <location>
        <begin position="394"/>
        <end position="413"/>
    </location>
</feature>
<feature type="compositionally biased region" description="Basic and acidic residues" evidence="1">
    <location>
        <begin position="302"/>
        <end position="315"/>
    </location>
</feature>
<gene>
    <name evidence="4" type="ORF">AUJ27_01895</name>
</gene>
<organism evidence="4 5">
    <name type="scientific">Candidatus Falkowbacteria bacterium CG1_02_37_44</name>
    <dbReference type="NCBI Taxonomy" id="1805146"/>
    <lineage>
        <taxon>Bacteria</taxon>
        <taxon>Candidatus Falkowiibacteriota</taxon>
    </lineage>
</organism>
<evidence type="ECO:0000313" key="4">
    <source>
        <dbReference type="EMBL" id="OIO07774.1"/>
    </source>
</evidence>
<sequence length="454" mass="51508">MNLNKNKNPENWLKYLRFLLIGSYIIKLFNFIFSKNKIRKIENNLKDYIKEEENEVDKFVEGKESFEKFCRDSNNIFLEYFIPCDQNNHKPKILRTKSLIIISFALLLLKFAVISYLFFIYPNTAKMTEIITQELHGLINQSRIENNLPALTFNNKLNQVAEAKADDMIAKDYFAHQSPDGRMPWDWINRDEYPYLYVGENLAMNFTSAKSAHNALMLSTSHKKNILNSKYADIGLAVVSGELNGQKTNILVEIFGSTKYITAPLAKNTAPVVAPAIKEDIKNSPEKTDVLAVQNENINNDEKLNIGDKPEKSDLPAEETIPAQPVASEPVESNQVDNNLITDEESPAAQKKIIAAVSPNPELENNISAPVEEIEIKDYKKLGVATLVINYSKYIFLAALIFLSIALLLNIFIRINIQHKPVIIQTLLVIIFIAGLLTVKIHFVENIIEHISVL</sequence>
<feature type="domain" description="SCP" evidence="3">
    <location>
        <begin position="138"/>
        <end position="246"/>
    </location>
</feature>
<dbReference type="InterPro" id="IPR035940">
    <property type="entry name" value="CAP_sf"/>
</dbReference>
<dbReference type="InterPro" id="IPR014044">
    <property type="entry name" value="CAP_dom"/>
</dbReference>
<dbReference type="CDD" id="cd05379">
    <property type="entry name" value="CAP_bacterial"/>
    <property type="match status" value="1"/>
</dbReference>
<feature type="transmembrane region" description="Helical" evidence="2">
    <location>
        <begin position="99"/>
        <end position="121"/>
    </location>
</feature>
<name>A0A1J4TBA9_9BACT</name>
<evidence type="ECO:0000256" key="2">
    <source>
        <dbReference type="SAM" id="Phobius"/>
    </source>
</evidence>
<dbReference type="Gene3D" id="3.40.33.10">
    <property type="entry name" value="CAP"/>
    <property type="match status" value="1"/>
</dbReference>
<keyword evidence="2" id="KW-0812">Transmembrane</keyword>
<comment type="caution">
    <text evidence="4">The sequence shown here is derived from an EMBL/GenBank/DDBJ whole genome shotgun (WGS) entry which is preliminary data.</text>
</comment>
<feature type="transmembrane region" description="Helical" evidence="2">
    <location>
        <begin position="422"/>
        <end position="444"/>
    </location>
</feature>
<feature type="region of interest" description="Disordered" evidence="1">
    <location>
        <begin position="302"/>
        <end position="333"/>
    </location>
</feature>
<evidence type="ECO:0000313" key="5">
    <source>
        <dbReference type="Proteomes" id="UP000183192"/>
    </source>
</evidence>